<feature type="compositionally biased region" description="Polar residues" evidence="1">
    <location>
        <begin position="166"/>
        <end position="189"/>
    </location>
</feature>
<gene>
    <name evidence="4" type="ORF">Hypma_013650</name>
</gene>
<dbReference type="EMBL" id="LUEZ02000080">
    <property type="protein sequence ID" value="RDB19378.1"/>
    <property type="molecule type" value="Genomic_DNA"/>
</dbReference>
<dbReference type="Proteomes" id="UP000076154">
    <property type="component" value="Unassembled WGS sequence"/>
</dbReference>
<keyword evidence="2" id="KW-1133">Transmembrane helix</keyword>
<evidence type="ECO:0008006" key="6">
    <source>
        <dbReference type="Google" id="ProtNLM"/>
    </source>
</evidence>
<evidence type="ECO:0000256" key="3">
    <source>
        <dbReference type="SAM" id="SignalP"/>
    </source>
</evidence>
<dbReference type="AlphaFoldDB" id="A0A369JBX2"/>
<feature type="region of interest" description="Disordered" evidence="1">
    <location>
        <begin position="382"/>
        <end position="416"/>
    </location>
</feature>
<keyword evidence="2" id="KW-0812">Transmembrane</keyword>
<protein>
    <recommendedName>
        <fullName evidence="6">Mid2 domain-containing protein</fullName>
    </recommendedName>
</protein>
<feature type="compositionally biased region" description="Basic and acidic residues" evidence="1">
    <location>
        <begin position="326"/>
        <end position="342"/>
    </location>
</feature>
<evidence type="ECO:0000313" key="5">
    <source>
        <dbReference type="Proteomes" id="UP000076154"/>
    </source>
</evidence>
<evidence type="ECO:0000313" key="4">
    <source>
        <dbReference type="EMBL" id="RDB19378.1"/>
    </source>
</evidence>
<feature type="compositionally biased region" description="Polar residues" evidence="1">
    <location>
        <begin position="343"/>
        <end position="354"/>
    </location>
</feature>
<proteinExistence type="predicted"/>
<feature type="transmembrane region" description="Helical" evidence="2">
    <location>
        <begin position="258"/>
        <end position="282"/>
    </location>
</feature>
<feature type="compositionally biased region" description="Low complexity" evidence="1">
    <location>
        <begin position="387"/>
        <end position="415"/>
    </location>
</feature>
<feature type="chain" id="PRO_5016827906" description="Mid2 domain-containing protein" evidence="3">
    <location>
        <begin position="27"/>
        <end position="479"/>
    </location>
</feature>
<feature type="compositionally biased region" description="Low complexity" evidence="1">
    <location>
        <begin position="152"/>
        <end position="163"/>
    </location>
</feature>
<organism evidence="4 5">
    <name type="scientific">Hypsizygus marmoreus</name>
    <name type="common">White beech mushroom</name>
    <name type="synonym">Agaricus marmoreus</name>
    <dbReference type="NCBI Taxonomy" id="39966"/>
    <lineage>
        <taxon>Eukaryota</taxon>
        <taxon>Fungi</taxon>
        <taxon>Dikarya</taxon>
        <taxon>Basidiomycota</taxon>
        <taxon>Agaricomycotina</taxon>
        <taxon>Agaricomycetes</taxon>
        <taxon>Agaricomycetidae</taxon>
        <taxon>Agaricales</taxon>
        <taxon>Tricholomatineae</taxon>
        <taxon>Lyophyllaceae</taxon>
        <taxon>Hypsizygus</taxon>
    </lineage>
</organism>
<name>A0A369JBX2_HYPMA</name>
<keyword evidence="5" id="KW-1185">Reference proteome</keyword>
<evidence type="ECO:0000256" key="1">
    <source>
        <dbReference type="SAM" id="MobiDB-lite"/>
    </source>
</evidence>
<accession>A0A369JBX2</accession>
<evidence type="ECO:0000256" key="2">
    <source>
        <dbReference type="SAM" id="Phobius"/>
    </source>
</evidence>
<sequence length="479" mass="51635">MKMLRRQSLCLVEFLTVALVFHSSNALLLMDPGPQFFENSFDVTWNSSHSDPNSFYLKFCFPNQIPLCIIAASQVSLNAGKAKVKITPPALLPLSHVMCAVEAFESANSATPFAQSPQFSVTVKVDVRPPEKPAPSSSVQIITAIPPANDVTTSGSPSTTSPPFYQPSSNIIPTNSIPVESSSAGTTSPHSDDPQPFITSPLVSGIGTQEASSSMTDGRTYPSLTATAPSKSIETTNPDSATTSFSAQLSSPTHSKPVGAIVGGTVGGLTVICATIVCLYFWRRRRRHHRGKFLDYSSKLPSVARNPTPAETQEWFSRMHGAMSKAEEQSRIIRKDEDEVKQKQSTGIETPTESSELHPVSGGYDGSGSVGLSSYIASWTGSEDSSDTPYPVDSDSVDSLSLPSAQSTSRSAASANDVNDGLAYRDMFWHHTDLEDVSAEEENRTPVAELAMRQRREAEILKQLRFGLDGSQDHVVQAR</sequence>
<feature type="region of interest" description="Disordered" evidence="1">
    <location>
        <begin position="147"/>
        <end position="254"/>
    </location>
</feature>
<feature type="region of interest" description="Disordered" evidence="1">
    <location>
        <begin position="326"/>
        <end position="364"/>
    </location>
</feature>
<comment type="caution">
    <text evidence="4">The sequence shown here is derived from an EMBL/GenBank/DDBJ whole genome shotgun (WGS) entry which is preliminary data.</text>
</comment>
<feature type="signal peptide" evidence="3">
    <location>
        <begin position="1"/>
        <end position="26"/>
    </location>
</feature>
<reference evidence="4" key="1">
    <citation type="submission" date="2018-04" db="EMBL/GenBank/DDBJ databases">
        <title>Whole genome sequencing of Hypsizygus marmoreus.</title>
        <authorList>
            <person name="Choi I.-G."/>
            <person name="Min B."/>
            <person name="Kim J.-G."/>
            <person name="Kim S."/>
            <person name="Oh Y.-L."/>
            <person name="Kong W.-S."/>
            <person name="Park H."/>
            <person name="Jeong J."/>
            <person name="Song E.-S."/>
        </authorList>
    </citation>
    <scope>NUCLEOTIDE SEQUENCE [LARGE SCALE GENOMIC DNA]</scope>
    <source>
        <strain evidence="4">51987-8</strain>
    </source>
</reference>
<keyword evidence="3" id="KW-0732">Signal</keyword>
<keyword evidence="2" id="KW-0472">Membrane</keyword>
<feature type="compositionally biased region" description="Polar residues" evidence="1">
    <location>
        <begin position="197"/>
        <end position="254"/>
    </location>
</feature>
<dbReference type="InParanoid" id="A0A369JBX2"/>